<keyword evidence="4" id="KW-1185">Reference proteome</keyword>
<dbReference type="PANTHER" id="PTHR22946">
    <property type="entry name" value="DIENELACTONE HYDROLASE DOMAIN-CONTAINING PROTEIN-RELATED"/>
    <property type="match status" value="1"/>
</dbReference>
<dbReference type="GO" id="GO:0052689">
    <property type="term" value="F:carboxylic ester hydrolase activity"/>
    <property type="evidence" value="ECO:0007669"/>
    <property type="project" value="UniProtKB-ARBA"/>
</dbReference>
<dbReference type="SUPFAM" id="SSF53474">
    <property type="entry name" value="alpha/beta-Hydrolases"/>
    <property type="match status" value="1"/>
</dbReference>
<dbReference type="EMBL" id="BBIO01000030">
    <property type="protein sequence ID" value="GAK46796.1"/>
    <property type="molecule type" value="Genomic_DNA"/>
</dbReference>
<accession>A0A081BFH8</accession>
<reference evidence="3 4" key="1">
    <citation type="submission" date="2014-07" db="EMBL/GenBank/DDBJ databases">
        <title>Tepidicaulis marinum gen. nov., sp. nov., a novel marine bacterium denitrifying nitrate to nitrous oxide strictly under microaerobic conditions.</title>
        <authorList>
            <person name="Takeuchi M."/>
            <person name="Yamagishi T."/>
            <person name="Kamagata Y."/>
            <person name="Oshima K."/>
            <person name="Hattori M."/>
            <person name="Katayama T."/>
            <person name="Hanada S."/>
            <person name="Tamaki H."/>
            <person name="Marumo K."/>
            <person name="Maeda H."/>
            <person name="Nedachi M."/>
            <person name="Iwasaki W."/>
            <person name="Suwa Y."/>
            <person name="Sakata S."/>
        </authorList>
    </citation>
    <scope>NUCLEOTIDE SEQUENCE [LARGE SCALE GENOMIC DNA]</scope>
    <source>
        <strain evidence="3 4">MA2</strain>
    </source>
</reference>
<dbReference type="eggNOG" id="COG1073">
    <property type="taxonomic scope" value="Bacteria"/>
</dbReference>
<dbReference type="STRING" id="1333998.M2A_3295"/>
<keyword evidence="1 3" id="KW-0378">Hydrolase</keyword>
<proteinExistence type="predicted"/>
<dbReference type="InterPro" id="IPR022742">
    <property type="entry name" value="Hydrolase_4"/>
</dbReference>
<evidence type="ECO:0000259" key="2">
    <source>
        <dbReference type="Pfam" id="PF12146"/>
    </source>
</evidence>
<protein>
    <submittedName>
        <fullName evidence="3">Alpha/beta hydrolase fold protein</fullName>
    </submittedName>
</protein>
<evidence type="ECO:0000256" key="1">
    <source>
        <dbReference type="ARBA" id="ARBA00022801"/>
    </source>
</evidence>
<evidence type="ECO:0000313" key="3">
    <source>
        <dbReference type="EMBL" id="GAK46796.1"/>
    </source>
</evidence>
<gene>
    <name evidence="3" type="ORF">M2A_3295</name>
</gene>
<dbReference type="InterPro" id="IPR050261">
    <property type="entry name" value="FrsA_esterase"/>
</dbReference>
<dbReference type="AlphaFoldDB" id="A0A081BFH8"/>
<sequence>MRFVRSNRYFRVGGEICTAWLYLPDGVEKPPALVMAHGFSAERSFRLPAYAEKFAQAGIAVFVFDYRNFGESSGAPRNLVDPARHLEDWEAAIACVKDLPEVDGARLALWGSSFSGGHVIEIAARHPEIKALVAQVPYVGGVEITLSLPMKLKAALAVLKDKIKGAFGGAHMIPAVGGPGRFGCMMAEEAKEFLDLVPPDSNWENKVPARILTKLGAYEPRKVAENVRCPALIVLAEKDQITPPGLAREAADKMQKVAIASYDCGHFGVYQGALFEDVAARELDFLKQYLAV</sequence>
<dbReference type="InterPro" id="IPR029058">
    <property type="entry name" value="AB_hydrolase_fold"/>
</dbReference>
<dbReference type="PANTHER" id="PTHR22946:SF9">
    <property type="entry name" value="POLYKETIDE TRANSFERASE AF380"/>
    <property type="match status" value="1"/>
</dbReference>
<evidence type="ECO:0000313" key="4">
    <source>
        <dbReference type="Proteomes" id="UP000028702"/>
    </source>
</evidence>
<organism evidence="3 4">
    <name type="scientific">Tepidicaulis marinus</name>
    <dbReference type="NCBI Taxonomy" id="1333998"/>
    <lineage>
        <taxon>Bacteria</taxon>
        <taxon>Pseudomonadati</taxon>
        <taxon>Pseudomonadota</taxon>
        <taxon>Alphaproteobacteria</taxon>
        <taxon>Hyphomicrobiales</taxon>
        <taxon>Parvibaculaceae</taxon>
        <taxon>Tepidicaulis</taxon>
    </lineage>
</organism>
<dbReference type="RefSeq" id="WP_045449779.1">
    <property type="nucleotide sequence ID" value="NZ_BBIO01000030.1"/>
</dbReference>
<name>A0A081BFH8_9HYPH</name>
<dbReference type="Gene3D" id="3.40.50.1820">
    <property type="entry name" value="alpha/beta hydrolase"/>
    <property type="match status" value="1"/>
</dbReference>
<dbReference type="Pfam" id="PF12146">
    <property type="entry name" value="Hydrolase_4"/>
    <property type="match status" value="1"/>
</dbReference>
<feature type="domain" description="Serine aminopeptidase S33" evidence="2">
    <location>
        <begin position="32"/>
        <end position="256"/>
    </location>
</feature>
<comment type="caution">
    <text evidence="3">The sequence shown here is derived from an EMBL/GenBank/DDBJ whole genome shotgun (WGS) entry which is preliminary data.</text>
</comment>
<dbReference type="Proteomes" id="UP000028702">
    <property type="component" value="Unassembled WGS sequence"/>
</dbReference>